<dbReference type="EMBL" id="CM055100">
    <property type="protein sequence ID" value="KAJ7543561.1"/>
    <property type="molecule type" value="Genomic_DNA"/>
</dbReference>
<evidence type="ECO:0000313" key="2">
    <source>
        <dbReference type="Proteomes" id="UP001162992"/>
    </source>
</evidence>
<accession>A0ACC2CNI0</accession>
<gene>
    <name evidence="1" type="ORF">O6H91_09G043300</name>
</gene>
<sequence>MEGARKIAIAATVGNLLQGWDNGAIAGALLYIKPEFQLENSPALEGMVVASTLVGAWLSTLCSGPGADWLGRRIMLCVSGIIYSVSAIIMLWSPNVYVLIACRLLTGTGIGLAVTIIPIYISESAPAEIRGQLSTLPQLMGSGGLFLAYIMVFTLSLTAYPNWRYMLGFLSVPSAFFLALALFYLPESPRWLVSKGRMREAKQVLQQLRNKTDVAAELALLVEGLGIGADTALEEWLLPPAEFVTENEKLGNEDGALYTTEKPDEGISWIASSFRNDNSVSQSFFSRRASVGPNSLPLMDPMVAIIGSMRSTQDSKLELPESFEEQSDQWDEEENETAAIENGYQSDSGVIGELDENLTAPLISRPASDKPDLPPRPPVRETQQREGQSGLQVRHGSILQNSLHDIFGSLGWKQSNSRTDFPSFSRASSRYTARYGSLTSNTLPASSIPASIGSVGIGGGWQLAWIRTKADDAESKNEGDFKRVFLLQDTVAPLQSASALSLPRGIEADSIPAAALVGQPAQFSMRLLRENPVGPAMVHPAETAVHGPAWRDLLEGGVLRALIVGVGLQILQQFSGINAVLYFVPQILEQSGAESLLASIGVGPDSASILASSVTCFLMLPCILFAMRLMDKAGRRQMLLVTLPILFFSLVAMVISFIILPVGLLQAAASFVGVTVYICTFVMGFGPIPNILGSEIFPTRVRGVCIAICQATMWTCNIIMTNLFPILLLQLGIGGVFGIFAIMSLLSWIFVFLKVPETKGMPLEVISDFFAMSAVNAGNSPSPYTEGAK</sequence>
<comment type="caution">
    <text evidence="1">The sequence shown here is derived from an EMBL/GenBank/DDBJ whole genome shotgun (WGS) entry which is preliminary data.</text>
</comment>
<organism evidence="1 2">
    <name type="scientific">Diphasiastrum complanatum</name>
    <name type="common">Issler's clubmoss</name>
    <name type="synonym">Lycopodium complanatum</name>
    <dbReference type="NCBI Taxonomy" id="34168"/>
    <lineage>
        <taxon>Eukaryota</taxon>
        <taxon>Viridiplantae</taxon>
        <taxon>Streptophyta</taxon>
        <taxon>Embryophyta</taxon>
        <taxon>Tracheophyta</taxon>
        <taxon>Lycopodiopsida</taxon>
        <taxon>Lycopodiales</taxon>
        <taxon>Lycopodiaceae</taxon>
        <taxon>Lycopodioideae</taxon>
        <taxon>Diphasiastrum</taxon>
    </lineage>
</organism>
<name>A0ACC2CNI0_DIPCM</name>
<keyword evidence="2" id="KW-1185">Reference proteome</keyword>
<proteinExistence type="predicted"/>
<protein>
    <submittedName>
        <fullName evidence="1">Uncharacterized protein</fullName>
    </submittedName>
</protein>
<dbReference type="Proteomes" id="UP001162992">
    <property type="component" value="Chromosome 9"/>
</dbReference>
<reference evidence="2" key="1">
    <citation type="journal article" date="2024" name="Proc. Natl. Acad. Sci. U.S.A.">
        <title>Extraordinary preservation of gene collinearity over three hundred million years revealed in homosporous lycophytes.</title>
        <authorList>
            <person name="Li C."/>
            <person name="Wickell D."/>
            <person name="Kuo L.Y."/>
            <person name="Chen X."/>
            <person name="Nie B."/>
            <person name="Liao X."/>
            <person name="Peng D."/>
            <person name="Ji J."/>
            <person name="Jenkins J."/>
            <person name="Williams M."/>
            <person name="Shu S."/>
            <person name="Plott C."/>
            <person name="Barry K."/>
            <person name="Rajasekar S."/>
            <person name="Grimwood J."/>
            <person name="Han X."/>
            <person name="Sun S."/>
            <person name="Hou Z."/>
            <person name="He W."/>
            <person name="Dai G."/>
            <person name="Sun C."/>
            <person name="Schmutz J."/>
            <person name="Leebens-Mack J.H."/>
            <person name="Li F.W."/>
            <person name="Wang L."/>
        </authorList>
    </citation>
    <scope>NUCLEOTIDE SEQUENCE [LARGE SCALE GENOMIC DNA]</scope>
    <source>
        <strain evidence="2">cv. PW_Plant_1</strain>
    </source>
</reference>
<evidence type="ECO:0000313" key="1">
    <source>
        <dbReference type="EMBL" id="KAJ7543561.1"/>
    </source>
</evidence>